<feature type="region of interest" description="Disordered" evidence="3">
    <location>
        <begin position="66"/>
        <end position="121"/>
    </location>
</feature>
<dbReference type="PANTHER" id="PTHR28524">
    <property type="entry name" value="SUCCINATE DEHYDROGENASE ASSEMBLY FACTOR 4, MITOCHONDRIAL"/>
    <property type="match status" value="1"/>
</dbReference>
<protein>
    <recommendedName>
        <fullName evidence="2">Succinate dehydrogenase assembly factor 4, mitochondrial</fullName>
    </recommendedName>
</protein>
<keyword evidence="4" id="KW-1185">Reference proteome</keyword>
<dbReference type="PANTHER" id="PTHR28524:SF3">
    <property type="entry name" value="SUCCINATE DEHYDROGENASE ASSEMBLY FACTOR 4, MITOCHONDRIAL"/>
    <property type="match status" value="1"/>
</dbReference>
<dbReference type="GO" id="GO:0034553">
    <property type="term" value="P:mitochondrial respiratory chain complex II assembly"/>
    <property type="evidence" value="ECO:0007669"/>
    <property type="project" value="TreeGrafter"/>
</dbReference>
<dbReference type="AlphaFoldDB" id="A0A6P8WII4"/>
<reference evidence="5" key="1">
    <citation type="submission" date="2025-08" db="UniProtKB">
        <authorList>
            <consortium name="RefSeq"/>
        </authorList>
    </citation>
    <scope>IDENTIFICATION</scope>
    <source>
        <strain evidence="5">15112-1751.03</strain>
        <tissue evidence="5">Whole Adult</tissue>
    </source>
</reference>
<dbReference type="Proteomes" id="UP000515160">
    <property type="component" value="Chromosome 2L"/>
</dbReference>
<dbReference type="OrthoDB" id="201362at2759"/>
<organism evidence="4 5">
    <name type="scientific">Drosophila albomicans</name>
    <name type="common">Fruit fly</name>
    <dbReference type="NCBI Taxonomy" id="7291"/>
    <lineage>
        <taxon>Eukaryota</taxon>
        <taxon>Metazoa</taxon>
        <taxon>Ecdysozoa</taxon>
        <taxon>Arthropoda</taxon>
        <taxon>Hexapoda</taxon>
        <taxon>Insecta</taxon>
        <taxon>Pterygota</taxon>
        <taxon>Neoptera</taxon>
        <taxon>Endopterygota</taxon>
        <taxon>Diptera</taxon>
        <taxon>Brachycera</taxon>
        <taxon>Muscomorpha</taxon>
        <taxon>Ephydroidea</taxon>
        <taxon>Drosophilidae</taxon>
        <taxon>Drosophila</taxon>
    </lineage>
</organism>
<dbReference type="RefSeq" id="XP_034099058.1">
    <property type="nucleotide sequence ID" value="XM_034243167.2"/>
</dbReference>
<feature type="compositionally biased region" description="Basic and acidic residues" evidence="3">
    <location>
        <begin position="108"/>
        <end position="121"/>
    </location>
</feature>
<dbReference type="GO" id="GO:0005739">
    <property type="term" value="C:mitochondrion"/>
    <property type="evidence" value="ECO:0007669"/>
    <property type="project" value="TreeGrafter"/>
</dbReference>
<gene>
    <name evidence="5" type="primary">LOC117564431</name>
</gene>
<evidence type="ECO:0000313" key="5">
    <source>
        <dbReference type="RefSeq" id="XP_034099058.1"/>
    </source>
</evidence>
<sequence>MISYARAINRQWRRIVNTRCNSNIGIDPLMSENIENNQLKESKEDLKPKPSERYLKFKEKLRSEAPLLCIPKGQPHPAHEKEPLKPWPNNTNPHTGEVGGPRGPEPTRYGDWESKGRVTDF</sequence>
<evidence type="ECO:0000313" key="4">
    <source>
        <dbReference type="Proteomes" id="UP000515160"/>
    </source>
</evidence>
<evidence type="ECO:0000256" key="3">
    <source>
        <dbReference type="SAM" id="MobiDB-lite"/>
    </source>
</evidence>
<proteinExistence type="inferred from homology"/>
<evidence type="ECO:0000256" key="1">
    <source>
        <dbReference type="ARBA" id="ARBA00005701"/>
    </source>
</evidence>
<dbReference type="Pfam" id="PF07896">
    <property type="entry name" value="DUF1674"/>
    <property type="match status" value="1"/>
</dbReference>
<name>A0A6P8WII4_DROAB</name>
<dbReference type="InterPro" id="IPR012875">
    <property type="entry name" value="SDHF4"/>
</dbReference>
<dbReference type="GeneID" id="117564431"/>
<comment type="similarity">
    <text evidence="1">Belongs to the SDHAF4 family.</text>
</comment>
<evidence type="ECO:0000256" key="2">
    <source>
        <dbReference type="ARBA" id="ARBA00022170"/>
    </source>
</evidence>
<accession>A0A6P8WII4</accession>